<evidence type="ECO:0000256" key="1">
    <source>
        <dbReference type="SAM" id="Phobius"/>
    </source>
</evidence>
<accession>A0ABW6HU86</accession>
<keyword evidence="3" id="KW-1185">Reference proteome</keyword>
<feature type="transmembrane region" description="Helical" evidence="1">
    <location>
        <begin position="40"/>
        <end position="60"/>
    </location>
</feature>
<dbReference type="EMBL" id="JBHZPZ010000005">
    <property type="protein sequence ID" value="MFE3867561.1"/>
    <property type="molecule type" value="Genomic_DNA"/>
</dbReference>
<dbReference type="Proteomes" id="UP001600109">
    <property type="component" value="Unassembled WGS sequence"/>
</dbReference>
<sequence length="201" mass="22901">MKKILPLFSYIFHPIFIPAMATLFYLFFNTTAFATEEKLFVFFQVAIILVIIPILFFLILKAAGKIDSIMIAEVTQRKIPLILQCFLIILLVRKSITIDRYPELHFFFLGALLSTILALISLFLNIKASLHMMAISALTLFVIAISLHFQFQNTFIIAFLILANGLVASSRIEMNAHTNKELIIGFFLGSIPQLLLLFLWL</sequence>
<proteinExistence type="predicted"/>
<reference evidence="2 3" key="1">
    <citation type="submission" date="2024-06" db="EMBL/GenBank/DDBJ databases">
        <title>Flavobacterium spp. isolated from glacier.</title>
        <authorList>
            <person name="Han D."/>
        </authorList>
    </citation>
    <scope>NUCLEOTIDE SEQUENCE [LARGE SCALE GENOMIC DNA]</scope>
    <source>
        <strain evidence="2 3">LS2P90</strain>
    </source>
</reference>
<feature type="transmembrane region" description="Helical" evidence="1">
    <location>
        <begin position="7"/>
        <end position="28"/>
    </location>
</feature>
<keyword evidence="1" id="KW-0472">Membrane</keyword>
<gene>
    <name evidence="2" type="ORF">ACFX5E_05665</name>
</gene>
<comment type="caution">
    <text evidence="2">The sequence shown here is derived from an EMBL/GenBank/DDBJ whole genome shotgun (WGS) entry which is preliminary data.</text>
</comment>
<evidence type="ECO:0000313" key="3">
    <source>
        <dbReference type="Proteomes" id="UP001600109"/>
    </source>
</evidence>
<evidence type="ECO:0000313" key="2">
    <source>
        <dbReference type="EMBL" id="MFE3867561.1"/>
    </source>
</evidence>
<evidence type="ECO:0008006" key="4">
    <source>
        <dbReference type="Google" id="ProtNLM"/>
    </source>
</evidence>
<protein>
    <recommendedName>
        <fullName evidence="4">Transmembrane protein</fullName>
    </recommendedName>
</protein>
<feature type="transmembrane region" description="Helical" evidence="1">
    <location>
        <begin position="104"/>
        <end position="123"/>
    </location>
</feature>
<name>A0ABW6HU86_9FLAO</name>
<keyword evidence="1" id="KW-1133">Transmembrane helix</keyword>
<organism evidence="2 3">
    <name type="scientific">Flavobacterium xylosi</name>
    <dbReference type="NCBI Taxonomy" id="3230415"/>
    <lineage>
        <taxon>Bacteria</taxon>
        <taxon>Pseudomonadati</taxon>
        <taxon>Bacteroidota</taxon>
        <taxon>Flavobacteriia</taxon>
        <taxon>Flavobacteriales</taxon>
        <taxon>Flavobacteriaceae</taxon>
        <taxon>Flavobacterium</taxon>
    </lineage>
</organism>
<keyword evidence="1" id="KW-0812">Transmembrane</keyword>
<feature type="transmembrane region" description="Helical" evidence="1">
    <location>
        <begin position="182"/>
        <end position="200"/>
    </location>
</feature>
<dbReference type="RefSeq" id="WP_379854215.1">
    <property type="nucleotide sequence ID" value="NZ_JBHZPZ010000005.1"/>
</dbReference>